<gene>
    <name evidence="1" type="ORF">PACLA_8A065004</name>
</gene>
<comment type="caution">
    <text evidence="1">The sequence shown here is derived from an EMBL/GenBank/DDBJ whole genome shotgun (WGS) entry which is preliminary data.</text>
</comment>
<accession>A0A7D9LEJ3</accession>
<dbReference type="PANTHER" id="PTHR37984">
    <property type="entry name" value="PROTEIN CBG26694"/>
    <property type="match status" value="1"/>
</dbReference>
<dbReference type="AlphaFoldDB" id="A0A7D9LEJ3"/>
<dbReference type="PANTHER" id="PTHR37984:SF14">
    <property type="entry name" value="RIBONUCLEASE H"/>
    <property type="match status" value="1"/>
</dbReference>
<feature type="non-terminal residue" evidence="1">
    <location>
        <position position="281"/>
    </location>
</feature>
<evidence type="ECO:0000313" key="2">
    <source>
        <dbReference type="Proteomes" id="UP001152795"/>
    </source>
</evidence>
<protein>
    <submittedName>
        <fullName evidence="1">Uncharacterized protein</fullName>
    </submittedName>
</protein>
<name>A0A7D9LEJ3_PARCT</name>
<dbReference type="OrthoDB" id="5983179at2759"/>
<keyword evidence="2" id="KW-1185">Reference proteome</keyword>
<dbReference type="EMBL" id="CACRXK020015823">
    <property type="protein sequence ID" value="CAB4028916.1"/>
    <property type="molecule type" value="Genomic_DNA"/>
</dbReference>
<dbReference type="InterPro" id="IPR050951">
    <property type="entry name" value="Retrovirus_Pol_polyprotein"/>
</dbReference>
<dbReference type="Proteomes" id="UP001152795">
    <property type="component" value="Unassembled WGS sequence"/>
</dbReference>
<sequence>MKCEKQSASQLKTNMAKFLLAYRNTPHSTTGEPPSVLFFGRPLRTRLDLVKPDLQRKVMNRQIDQAGRKGHCPTRQLSIGQTVIARNYSGKDKWLPGIVRAQTGPLSYEIKVGPNQIWRRHIDQLRASSVKVNDQSDDTAEPHPELGETGQNIAPAEEIVAEPDIELATNPPVVQQQETVTMEQEYCMRDDHTNVAIPFRSLYGDVCPLIKDILSEATYDFQNHCGMKCLQNPFCAGYNFKKKHQKKTPNCQLTHTLDHNFHDCNADDKGWVFYHPVAPRK</sequence>
<evidence type="ECO:0000313" key="1">
    <source>
        <dbReference type="EMBL" id="CAB4028916.1"/>
    </source>
</evidence>
<proteinExistence type="predicted"/>
<organism evidence="1 2">
    <name type="scientific">Paramuricea clavata</name>
    <name type="common">Red gorgonian</name>
    <name type="synonym">Violescent sea-whip</name>
    <dbReference type="NCBI Taxonomy" id="317549"/>
    <lineage>
        <taxon>Eukaryota</taxon>
        <taxon>Metazoa</taxon>
        <taxon>Cnidaria</taxon>
        <taxon>Anthozoa</taxon>
        <taxon>Octocorallia</taxon>
        <taxon>Malacalcyonacea</taxon>
        <taxon>Plexauridae</taxon>
        <taxon>Paramuricea</taxon>
    </lineage>
</organism>
<reference evidence="1" key="1">
    <citation type="submission" date="2020-04" db="EMBL/GenBank/DDBJ databases">
        <authorList>
            <person name="Alioto T."/>
            <person name="Alioto T."/>
            <person name="Gomez Garrido J."/>
        </authorList>
    </citation>
    <scope>NUCLEOTIDE SEQUENCE</scope>
    <source>
        <strain evidence="1">A484AB</strain>
    </source>
</reference>